<proteinExistence type="predicted"/>
<dbReference type="Proteomes" id="UP000013827">
    <property type="component" value="Unassembled WGS sequence"/>
</dbReference>
<dbReference type="HOGENOM" id="CLU_1105133_0_0_1"/>
<dbReference type="GeneID" id="17266484"/>
<evidence type="ECO:0000313" key="2">
    <source>
        <dbReference type="EnsemblProtists" id="EOD20937"/>
    </source>
</evidence>
<feature type="region of interest" description="Disordered" evidence="1">
    <location>
        <begin position="203"/>
        <end position="252"/>
    </location>
</feature>
<dbReference type="KEGG" id="ehx:EMIHUDRAFT_442472"/>
<name>A0A0D3JBQ2_EMIH1</name>
<dbReference type="EnsemblProtists" id="EOD20937">
    <property type="protein sequence ID" value="EOD20937"/>
    <property type="gene ID" value="EMIHUDRAFT_435752"/>
</dbReference>
<dbReference type="EnsemblProtists" id="EOD30665">
    <property type="protein sequence ID" value="EOD30665"/>
    <property type="gene ID" value="EMIHUDRAFT_442472"/>
</dbReference>
<dbReference type="KEGG" id="ehx:EMIHUDRAFT_435752"/>
<feature type="compositionally biased region" description="Low complexity" evidence="1">
    <location>
        <begin position="223"/>
        <end position="252"/>
    </location>
</feature>
<accession>A0A0D3JBQ2</accession>
<reference evidence="3" key="1">
    <citation type="journal article" date="2013" name="Nature">
        <title>Pan genome of the phytoplankton Emiliania underpins its global distribution.</title>
        <authorList>
            <person name="Read B.A."/>
            <person name="Kegel J."/>
            <person name="Klute M.J."/>
            <person name="Kuo A."/>
            <person name="Lefebvre S.C."/>
            <person name="Maumus F."/>
            <person name="Mayer C."/>
            <person name="Miller J."/>
            <person name="Monier A."/>
            <person name="Salamov A."/>
            <person name="Young J."/>
            <person name="Aguilar M."/>
            <person name="Claverie J.M."/>
            <person name="Frickenhaus S."/>
            <person name="Gonzalez K."/>
            <person name="Herman E.K."/>
            <person name="Lin Y.C."/>
            <person name="Napier J."/>
            <person name="Ogata H."/>
            <person name="Sarno A.F."/>
            <person name="Shmutz J."/>
            <person name="Schroeder D."/>
            <person name="de Vargas C."/>
            <person name="Verret F."/>
            <person name="von Dassow P."/>
            <person name="Valentin K."/>
            <person name="Van de Peer Y."/>
            <person name="Wheeler G."/>
            <person name="Dacks J.B."/>
            <person name="Delwiche C.F."/>
            <person name="Dyhrman S.T."/>
            <person name="Glockner G."/>
            <person name="John U."/>
            <person name="Richards T."/>
            <person name="Worden A.Z."/>
            <person name="Zhang X."/>
            <person name="Grigoriev I.V."/>
            <person name="Allen A.E."/>
            <person name="Bidle K."/>
            <person name="Borodovsky M."/>
            <person name="Bowler C."/>
            <person name="Brownlee C."/>
            <person name="Cock J.M."/>
            <person name="Elias M."/>
            <person name="Gladyshev V.N."/>
            <person name="Groth M."/>
            <person name="Guda C."/>
            <person name="Hadaegh A."/>
            <person name="Iglesias-Rodriguez M.D."/>
            <person name="Jenkins J."/>
            <person name="Jones B.M."/>
            <person name="Lawson T."/>
            <person name="Leese F."/>
            <person name="Lindquist E."/>
            <person name="Lobanov A."/>
            <person name="Lomsadze A."/>
            <person name="Malik S.B."/>
            <person name="Marsh M.E."/>
            <person name="Mackinder L."/>
            <person name="Mock T."/>
            <person name="Mueller-Roeber B."/>
            <person name="Pagarete A."/>
            <person name="Parker M."/>
            <person name="Probert I."/>
            <person name="Quesneville H."/>
            <person name="Raines C."/>
            <person name="Rensing S.A."/>
            <person name="Riano-Pachon D.M."/>
            <person name="Richier S."/>
            <person name="Rokitta S."/>
            <person name="Shiraiwa Y."/>
            <person name="Soanes D.M."/>
            <person name="van der Giezen M."/>
            <person name="Wahlund T.M."/>
            <person name="Williams B."/>
            <person name="Wilson W."/>
            <person name="Wolfe G."/>
            <person name="Wurch L.L."/>
        </authorList>
    </citation>
    <scope>NUCLEOTIDE SEQUENCE</scope>
</reference>
<dbReference type="RefSeq" id="XP_005783094.1">
    <property type="nucleotide sequence ID" value="XM_005783037.1"/>
</dbReference>
<evidence type="ECO:0008006" key="4">
    <source>
        <dbReference type="Google" id="ProtNLM"/>
    </source>
</evidence>
<protein>
    <recommendedName>
        <fullName evidence="4">Fucosyltransferase</fullName>
    </recommendedName>
</protein>
<keyword evidence="3" id="KW-1185">Reference proteome</keyword>
<evidence type="ECO:0000313" key="3">
    <source>
        <dbReference type="Proteomes" id="UP000013827"/>
    </source>
</evidence>
<dbReference type="RefSeq" id="XP_005773366.1">
    <property type="nucleotide sequence ID" value="XM_005773309.1"/>
</dbReference>
<dbReference type="GeneID" id="17275939"/>
<dbReference type="AlphaFoldDB" id="A0A0D3JBQ2"/>
<evidence type="ECO:0000256" key="1">
    <source>
        <dbReference type="SAM" id="MobiDB-lite"/>
    </source>
</evidence>
<organism evidence="2 3">
    <name type="scientific">Emiliania huxleyi (strain CCMP1516)</name>
    <dbReference type="NCBI Taxonomy" id="280463"/>
    <lineage>
        <taxon>Eukaryota</taxon>
        <taxon>Haptista</taxon>
        <taxon>Haptophyta</taxon>
        <taxon>Prymnesiophyceae</taxon>
        <taxon>Isochrysidales</taxon>
        <taxon>Noelaerhabdaceae</taxon>
        <taxon>Emiliania</taxon>
    </lineage>
</organism>
<reference evidence="2" key="2">
    <citation type="submission" date="2024-10" db="UniProtKB">
        <authorList>
            <consortium name="EnsemblProtists"/>
        </authorList>
    </citation>
    <scope>IDENTIFICATION</scope>
</reference>
<dbReference type="PaxDb" id="2903-EOD20937"/>
<sequence>MPRPRRRRQNLLGVDDGGLVHVGNATIDAALTQWLSARHGSLKCDYDSTPVYFAPMSPNGIGNKVLALTMSFHLALMQGRAFVVTDWPPATLPTSYPLHEVVRPSACQALFDEDQRGRPPIAKSTIRWSPLTTASRFKHAFTQPHWCHQSTRLLEVPPEWASRVSWLQWWRALTQHLYSPGRRLAAGMAATLRAASLLRSPAPRAGAGREEAPLWVAPPPAAGDPAGGEASDSPASSSSAAAAAAASSSSSS</sequence>